<dbReference type="Proteomes" id="UP000320496">
    <property type="component" value="Chromosome"/>
</dbReference>
<evidence type="ECO:0000256" key="1">
    <source>
        <dbReference type="ARBA" id="ARBA00022679"/>
    </source>
</evidence>
<feature type="domain" description="N-acetyltransferase" evidence="3">
    <location>
        <begin position="2"/>
        <end position="193"/>
    </location>
</feature>
<dbReference type="Pfam" id="PF00583">
    <property type="entry name" value="Acetyltransf_1"/>
    <property type="match status" value="1"/>
</dbReference>
<organism evidence="4 5">
    <name type="scientific">Maioricimonas rarisocia</name>
    <dbReference type="NCBI Taxonomy" id="2528026"/>
    <lineage>
        <taxon>Bacteria</taxon>
        <taxon>Pseudomonadati</taxon>
        <taxon>Planctomycetota</taxon>
        <taxon>Planctomycetia</taxon>
        <taxon>Planctomycetales</taxon>
        <taxon>Planctomycetaceae</taxon>
        <taxon>Maioricimonas</taxon>
    </lineage>
</organism>
<gene>
    <name evidence="4" type="ORF">Mal4_57610</name>
</gene>
<dbReference type="InterPro" id="IPR016181">
    <property type="entry name" value="Acyl_CoA_acyltransferase"/>
</dbReference>
<keyword evidence="5" id="KW-1185">Reference proteome</keyword>
<protein>
    <submittedName>
        <fullName evidence="4">Putative acetyltransferase</fullName>
    </submittedName>
</protein>
<evidence type="ECO:0000259" key="3">
    <source>
        <dbReference type="PROSITE" id="PS51186"/>
    </source>
</evidence>
<dbReference type="InterPro" id="IPR050832">
    <property type="entry name" value="Bact_Acetyltransf"/>
</dbReference>
<evidence type="ECO:0000256" key="2">
    <source>
        <dbReference type="ARBA" id="ARBA00023315"/>
    </source>
</evidence>
<reference evidence="4 5" key="1">
    <citation type="submission" date="2019-02" db="EMBL/GenBank/DDBJ databases">
        <title>Deep-cultivation of Planctomycetes and their phenomic and genomic characterization uncovers novel biology.</title>
        <authorList>
            <person name="Wiegand S."/>
            <person name="Jogler M."/>
            <person name="Boedeker C."/>
            <person name="Pinto D."/>
            <person name="Vollmers J."/>
            <person name="Rivas-Marin E."/>
            <person name="Kohn T."/>
            <person name="Peeters S.H."/>
            <person name="Heuer A."/>
            <person name="Rast P."/>
            <person name="Oberbeckmann S."/>
            <person name="Bunk B."/>
            <person name="Jeske O."/>
            <person name="Meyerdierks A."/>
            <person name="Storesund J.E."/>
            <person name="Kallscheuer N."/>
            <person name="Luecker S."/>
            <person name="Lage O.M."/>
            <person name="Pohl T."/>
            <person name="Merkel B.J."/>
            <person name="Hornburger P."/>
            <person name="Mueller R.-W."/>
            <person name="Bruemmer F."/>
            <person name="Labrenz M."/>
            <person name="Spormann A.M."/>
            <person name="Op den Camp H."/>
            <person name="Overmann J."/>
            <person name="Amann R."/>
            <person name="Jetten M.S.M."/>
            <person name="Mascher T."/>
            <person name="Medema M.H."/>
            <person name="Devos D.P."/>
            <person name="Kaster A.-K."/>
            <person name="Ovreas L."/>
            <person name="Rohde M."/>
            <person name="Galperin M.Y."/>
            <person name="Jogler C."/>
        </authorList>
    </citation>
    <scope>NUCLEOTIDE SEQUENCE [LARGE SCALE GENOMIC DNA]</scope>
    <source>
        <strain evidence="4 5">Mal4</strain>
    </source>
</reference>
<evidence type="ECO:0000313" key="4">
    <source>
        <dbReference type="EMBL" id="QDU41394.1"/>
    </source>
</evidence>
<dbReference type="PANTHER" id="PTHR43877:SF1">
    <property type="entry name" value="ACETYLTRANSFERASE"/>
    <property type="match status" value="1"/>
</dbReference>
<evidence type="ECO:0000313" key="5">
    <source>
        <dbReference type="Proteomes" id="UP000320496"/>
    </source>
</evidence>
<dbReference type="KEGG" id="mri:Mal4_57610"/>
<dbReference type="EMBL" id="CP036275">
    <property type="protein sequence ID" value="QDU41394.1"/>
    <property type="molecule type" value="Genomic_DNA"/>
</dbReference>
<dbReference type="AlphaFoldDB" id="A0A517ZG01"/>
<dbReference type="CDD" id="cd04301">
    <property type="entry name" value="NAT_SF"/>
    <property type="match status" value="1"/>
</dbReference>
<proteinExistence type="predicted"/>
<dbReference type="GO" id="GO:0016747">
    <property type="term" value="F:acyltransferase activity, transferring groups other than amino-acyl groups"/>
    <property type="evidence" value="ECO:0007669"/>
    <property type="project" value="InterPro"/>
</dbReference>
<dbReference type="PROSITE" id="PS51186">
    <property type="entry name" value="GNAT"/>
    <property type="match status" value="1"/>
</dbReference>
<accession>A0A517ZG01</accession>
<keyword evidence="2" id="KW-0012">Acyltransferase</keyword>
<dbReference type="RefSeq" id="WP_197443917.1">
    <property type="nucleotide sequence ID" value="NZ_CP036275.1"/>
</dbReference>
<dbReference type="InterPro" id="IPR000182">
    <property type="entry name" value="GNAT_dom"/>
</dbReference>
<keyword evidence="1 4" id="KW-0808">Transferase</keyword>
<dbReference type="PANTHER" id="PTHR43877">
    <property type="entry name" value="AMINOALKYLPHOSPHONATE N-ACETYLTRANSFERASE-RELATED-RELATED"/>
    <property type="match status" value="1"/>
</dbReference>
<sequence>MITYRSFRNADPPLLLNLWRDCELGRGAARPQSVEAIELVTFSQPYFDPAGLIIAQDGDRAVGFIHAGFGCDEDGAELVTDPGVICAIMVHPEFRRQGIGRELLGRAEQYLQQQGAVHVQAGQSPGLDPFYFGVYGGTRPSGFLLSDPLAEPFLAACGYSPVDRFEVLQRDLANSRDPANFRLVAFRRKVRLDAFDQRGNTNWWWHNHLGRVDSVRFELLLKSDDTSCAGVTVVGLDHFTSTWQERAVGLLELDSTDHADADLHRQVLIVEVLKRLRQEMVTRAEIHVREGAEALIEMLRQTGFDTVDMGVVYRRNESLR</sequence>
<name>A0A517ZG01_9PLAN</name>
<dbReference type="Gene3D" id="3.40.630.30">
    <property type="match status" value="1"/>
</dbReference>
<dbReference type="SUPFAM" id="SSF55729">
    <property type="entry name" value="Acyl-CoA N-acyltransferases (Nat)"/>
    <property type="match status" value="1"/>
</dbReference>